<keyword evidence="3 4" id="KW-0560">Oxidoreductase</keyword>
<dbReference type="SUPFAM" id="SSF51735">
    <property type="entry name" value="NAD(P)-binding Rossmann-fold domains"/>
    <property type="match status" value="1"/>
</dbReference>
<keyword evidence="4" id="KW-0566">Pantothenate biosynthesis</keyword>
<feature type="domain" description="Ketopantoate reductase C-terminal" evidence="6">
    <location>
        <begin position="180"/>
        <end position="298"/>
    </location>
</feature>
<accession>A0A939IIQ0</accession>
<dbReference type="RefSeq" id="WP_206581557.1">
    <property type="nucleotide sequence ID" value="NZ_JAFJZZ010000001.1"/>
</dbReference>
<dbReference type="NCBIfam" id="TIGR00745">
    <property type="entry name" value="apbA_panE"/>
    <property type="match status" value="1"/>
</dbReference>
<dbReference type="InterPro" id="IPR013332">
    <property type="entry name" value="KPR_N"/>
</dbReference>
<comment type="function">
    <text evidence="4">Catalyzes the NADPH-dependent reduction of ketopantoate into pantoic acid.</text>
</comment>
<reference evidence="7" key="1">
    <citation type="submission" date="2021-02" db="EMBL/GenBank/DDBJ databases">
        <title>Abyssanaerobacter marinus gen.nov., sp., nov, anaerobic bacterium isolated from the Onnuri vent field of Indian Ocean and suggestion of Mogibacteriaceae fam. nov., and proposal of reclassification of ambiguous this family's genus member.</title>
        <authorList>
            <person name="Kim Y.J."/>
            <person name="Yang J.-A."/>
        </authorList>
    </citation>
    <scope>NUCLEOTIDE SEQUENCE</scope>
    <source>
        <strain evidence="7">DSM 2634</strain>
    </source>
</reference>
<evidence type="ECO:0000256" key="3">
    <source>
        <dbReference type="ARBA" id="ARBA00023002"/>
    </source>
</evidence>
<dbReference type="InterPro" id="IPR051402">
    <property type="entry name" value="KPR-Related"/>
</dbReference>
<dbReference type="EC" id="1.1.1.169" evidence="4"/>
<dbReference type="InterPro" id="IPR003710">
    <property type="entry name" value="ApbA"/>
</dbReference>
<dbReference type="Pfam" id="PF02558">
    <property type="entry name" value="ApbA"/>
    <property type="match status" value="1"/>
</dbReference>
<feature type="domain" description="Ketopantoate reductase N-terminal" evidence="5">
    <location>
        <begin position="3"/>
        <end position="150"/>
    </location>
</feature>
<dbReference type="EMBL" id="JAFJZZ010000001">
    <property type="protein sequence ID" value="MBN7772783.1"/>
    <property type="molecule type" value="Genomic_DNA"/>
</dbReference>
<dbReference type="GO" id="GO:0005737">
    <property type="term" value="C:cytoplasm"/>
    <property type="evidence" value="ECO:0007669"/>
    <property type="project" value="TreeGrafter"/>
</dbReference>
<evidence type="ECO:0000313" key="7">
    <source>
        <dbReference type="EMBL" id="MBN7772783.1"/>
    </source>
</evidence>
<evidence type="ECO:0000256" key="2">
    <source>
        <dbReference type="ARBA" id="ARBA00022857"/>
    </source>
</evidence>
<dbReference type="PANTHER" id="PTHR21708:SF26">
    <property type="entry name" value="2-DEHYDROPANTOATE 2-REDUCTASE"/>
    <property type="match status" value="1"/>
</dbReference>
<evidence type="ECO:0000259" key="5">
    <source>
        <dbReference type="Pfam" id="PF02558"/>
    </source>
</evidence>
<organism evidence="7 8">
    <name type="scientific">Clostridium aminobutyricum</name>
    <dbReference type="NCBI Taxonomy" id="33953"/>
    <lineage>
        <taxon>Bacteria</taxon>
        <taxon>Bacillati</taxon>
        <taxon>Bacillota</taxon>
        <taxon>Clostridia</taxon>
        <taxon>Eubacteriales</taxon>
        <taxon>Clostridiaceae</taxon>
        <taxon>Clostridium</taxon>
    </lineage>
</organism>
<dbReference type="AlphaFoldDB" id="A0A939IIQ0"/>
<dbReference type="GO" id="GO:0015940">
    <property type="term" value="P:pantothenate biosynthetic process"/>
    <property type="evidence" value="ECO:0007669"/>
    <property type="project" value="UniProtKB-KW"/>
</dbReference>
<dbReference type="InterPro" id="IPR013752">
    <property type="entry name" value="KPA_reductase"/>
</dbReference>
<dbReference type="InterPro" id="IPR036291">
    <property type="entry name" value="NAD(P)-bd_dom_sf"/>
</dbReference>
<name>A0A939IIQ0_CLOAM</name>
<dbReference type="Gene3D" id="3.40.50.720">
    <property type="entry name" value="NAD(P)-binding Rossmann-like Domain"/>
    <property type="match status" value="1"/>
</dbReference>
<dbReference type="GO" id="GO:0008677">
    <property type="term" value="F:2-dehydropantoate 2-reductase activity"/>
    <property type="evidence" value="ECO:0007669"/>
    <property type="project" value="UniProtKB-EC"/>
</dbReference>
<comment type="similarity">
    <text evidence="1 4">Belongs to the ketopantoate reductase family.</text>
</comment>
<dbReference type="Proteomes" id="UP000664545">
    <property type="component" value="Unassembled WGS sequence"/>
</dbReference>
<sequence length="304" mass="33195">MKYLIIGAGGIGGSIGALMTEAGKDVTVIARGKHLTAIQENGLHMETTCKGHYTVCPITAFDMEHYNDKPDIIFVCVKSYSLEETIPFIKRVAHQDTIVIPLLNVYGTGGKMQELLPNLLVTDGCIYIAAEIKEPGTIVQKGDIFNVIFGVRKNGEYRPALEQVAQDLKESGITGTLSEDIKRDALQKFSYVSPMAACGAYYDVDAGDVQKDGIARDTFIALMQEIEKLANTLAIHFTVDIVKTNLDILAALTPTASTSMQRDLRQGKRSEIDGLLFEVVRLGRKLGVSIPAYEKIAAQFGFTD</sequence>
<keyword evidence="2 4" id="KW-0521">NADP</keyword>
<protein>
    <recommendedName>
        <fullName evidence="4">2-dehydropantoate 2-reductase</fullName>
        <ecNumber evidence="4">1.1.1.169</ecNumber>
    </recommendedName>
    <alternativeName>
        <fullName evidence="4">Ketopantoate reductase</fullName>
    </alternativeName>
</protein>
<dbReference type="PANTHER" id="PTHR21708">
    <property type="entry name" value="PROBABLE 2-DEHYDROPANTOATE 2-REDUCTASE"/>
    <property type="match status" value="1"/>
</dbReference>
<comment type="pathway">
    <text evidence="4">Cofactor biosynthesis; (R)-pantothenate biosynthesis; (R)-pantoate from 3-methyl-2-oxobutanoate: step 2/2.</text>
</comment>
<comment type="caution">
    <text evidence="7">The sequence shown here is derived from an EMBL/GenBank/DDBJ whole genome shotgun (WGS) entry which is preliminary data.</text>
</comment>
<evidence type="ECO:0000259" key="6">
    <source>
        <dbReference type="Pfam" id="PF08546"/>
    </source>
</evidence>
<evidence type="ECO:0000313" key="8">
    <source>
        <dbReference type="Proteomes" id="UP000664545"/>
    </source>
</evidence>
<dbReference type="Pfam" id="PF08546">
    <property type="entry name" value="ApbA_C"/>
    <property type="match status" value="1"/>
</dbReference>
<gene>
    <name evidence="7" type="ORF">JYB65_05350</name>
</gene>
<dbReference type="Gene3D" id="1.10.1040.10">
    <property type="entry name" value="N-(1-d-carboxylethyl)-l-norvaline Dehydrogenase, domain 2"/>
    <property type="match status" value="1"/>
</dbReference>
<evidence type="ECO:0000256" key="4">
    <source>
        <dbReference type="RuleBase" id="RU362068"/>
    </source>
</evidence>
<keyword evidence="8" id="KW-1185">Reference proteome</keyword>
<dbReference type="InterPro" id="IPR013328">
    <property type="entry name" value="6PGD_dom2"/>
</dbReference>
<proteinExistence type="inferred from homology"/>
<comment type="catalytic activity">
    <reaction evidence="4">
        <text>(R)-pantoate + NADP(+) = 2-dehydropantoate + NADPH + H(+)</text>
        <dbReference type="Rhea" id="RHEA:16233"/>
        <dbReference type="ChEBI" id="CHEBI:11561"/>
        <dbReference type="ChEBI" id="CHEBI:15378"/>
        <dbReference type="ChEBI" id="CHEBI:15980"/>
        <dbReference type="ChEBI" id="CHEBI:57783"/>
        <dbReference type="ChEBI" id="CHEBI:58349"/>
        <dbReference type="EC" id="1.1.1.169"/>
    </reaction>
</comment>
<dbReference type="SUPFAM" id="SSF48179">
    <property type="entry name" value="6-phosphogluconate dehydrogenase C-terminal domain-like"/>
    <property type="match status" value="1"/>
</dbReference>
<dbReference type="InterPro" id="IPR008927">
    <property type="entry name" value="6-PGluconate_DH-like_C_sf"/>
</dbReference>
<evidence type="ECO:0000256" key="1">
    <source>
        <dbReference type="ARBA" id="ARBA00007870"/>
    </source>
</evidence>